<dbReference type="Proteomes" id="UP001197378">
    <property type="component" value="Unassembled WGS sequence"/>
</dbReference>
<keyword evidence="1 2" id="KW-0129">CBS domain</keyword>
<dbReference type="InterPro" id="IPR046342">
    <property type="entry name" value="CBS_dom_sf"/>
</dbReference>
<organism evidence="4 5">
    <name type="scientific">Igneacidithiobacillus copahuensis</name>
    <dbReference type="NCBI Taxonomy" id="2724909"/>
    <lineage>
        <taxon>Bacteria</taxon>
        <taxon>Pseudomonadati</taxon>
        <taxon>Pseudomonadota</taxon>
        <taxon>Acidithiobacillia</taxon>
        <taxon>Acidithiobacillales</taxon>
        <taxon>Acidithiobacillaceae</taxon>
        <taxon>Igneacidithiobacillus</taxon>
    </lineage>
</organism>
<feature type="domain" description="CBS" evidence="3">
    <location>
        <begin position="98"/>
        <end position="153"/>
    </location>
</feature>
<dbReference type="SUPFAM" id="SSF54631">
    <property type="entry name" value="CBS-domain pair"/>
    <property type="match status" value="1"/>
</dbReference>
<name>A0AAE2YRQ5_9PROT</name>
<dbReference type="Gene3D" id="3.10.580.10">
    <property type="entry name" value="CBS-domain"/>
    <property type="match status" value="1"/>
</dbReference>
<dbReference type="PANTHER" id="PTHR43080:SF2">
    <property type="entry name" value="CBS DOMAIN-CONTAINING PROTEIN"/>
    <property type="match status" value="1"/>
</dbReference>
<feature type="domain" description="CBS" evidence="3">
    <location>
        <begin position="8"/>
        <end position="65"/>
    </location>
</feature>
<comment type="caution">
    <text evidence="4">The sequence shown here is derived from an EMBL/GenBank/DDBJ whole genome shotgun (WGS) entry which is preliminary data.</text>
</comment>
<dbReference type="InterPro" id="IPR000644">
    <property type="entry name" value="CBS_dom"/>
</dbReference>
<accession>A0AAE2YRQ5</accession>
<dbReference type="InterPro" id="IPR051257">
    <property type="entry name" value="Diverse_CBS-Domain"/>
</dbReference>
<protein>
    <submittedName>
        <fullName evidence="4">CBS domain-containing protein</fullName>
    </submittedName>
</protein>
<reference evidence="4" key="1">
    <citation type="journal article" date="2021" name="ISME J.">
        <title>Genomic evolution of the class Acidithiobacillia: deep-branching Proteobacteria living in extreme acidic conditions.</title>
        <authorList>
            <person name="Moya-Beltran A."/>
            <person name="Beard S."/>
            <person name="Rojas-Villalobos C."/>
            <person name="Issotta F."/>
            <person name="Gallardo Y."/>
            <person name="Ulloa R."/>
            <person name="Giaveno A."/>
            <person name="Degli Esposti M."/>
            <person name="Johnson D.B."/>
            <person name="Quatrini R."/>
        </authorList>
    </citation>
    <scope>NUCLEOTIDE SEQUENCE</scope>
    <source>
        <strain evidence="4">VAN18-1</strain>
    </source>
</reference>
<gene>
    <name evidence="4" type="ORF">HFQ13_13120</name>
</gene>
<dbReference type="SMART" id="SM00116">
    <property type="entry name" value="CBS"/>
    <property type="match status" value="2"/>
</dbReference>
<evidence type="ECO:0000256" key="1">
    <source>
        <dbReference type="ARBA" id="ARBA00023122"/>
    </source>
</evidence>
<evidence type="ECO:0000259" key="3">
    <source>
        <dbReference type="PROSITE" id="PS51371"/>
    </source>
</evidence>
<proteinExistence type="predicted"/>
<evidence type="ECO:0000313" key="4">
    <source>
        <dbReference type="EMBL" id="MBU2789134.1"/>
    </source>
</evidence>
<evidence type="ECO:0000256" key="2">
    <source>
        <dbReference type="PROSITE-ProRule" id="PRU00703"/>
    </source>
</evidence>
<dbReference type="PANTHER" id="PTHR43080">
    <property type="entry name" value="CBS DOMAIN-CONTAINING PROTEIN CBSX3, MITOCHONDRIAL"/>
    <property type="match status" value="1"/>
</dbReference>
<evidence type="ECO:0000313" key="5">
    <source>
        <dbReference type="Proteomes" id="UP001197378"/>
    </source>
</evidence>
<dbReference type="Pfam" id="PF00571">
    <property type="entry name" value="CBS"/>
    <property type="match status" value="2"/>
</dbReference>
<dbReference type="PROSITE" id="PS51371">
    <property type="entry name" value="CBS"/>
    <property type="match status" value="2"/>
</dbReference>
<sequence length="153" mass="16791">MKNISTLMTTEVISVRESDGVEEVGKKMLTSGHHSLPVIDASGRVTGIITERDLIDAHRQVHLPTVISILDSVIPISGMHEYSEELRKVTAVDARGLATKRHLQLARPEESLDTVADRMFEHQLHALPVVDAEGKLLGMISRSDILRGLLSPS</sequence>
<keyword evidence="5" id="KW-1185">Reference proteome</keyword>
<dbReference type="EMBL" id="JAAXYO010000182">
    <property type="protein sequence ID" value="MBU2789134.1"/>
    <property type="molecule type" value="Genomic_DNA"/>
</dbReference>
<dbReference type="RefSeq" id="WP_215871464.1">
    <property type="nucleotide sequence ID" value="NZ_JAAXYO010000182.1"/>
</dbReference>
<dbReference type="AlphaFoldDB" id="A0AAE2YRQ5"/>